<keyword evidence="2" id="KW-0969">Cilium</keyword>
<keyword evidence="3" id="KW-1185">Reference proteome</keyword>
<evidence type="ECO:0000313" key="2">
    <source>
        <dbReference type="EMBL" id="ACV25018.1"/>
    </source>
</evidence>
<keyword evidence="2" id="KW-0966">Cell projection</keyword>
<dbReference type="GeneID" id="8365912"/>
<dbReference type="RefSeq" id="WP_015791754.1">
    <property type="nucleotide sequence ID" value="NC_013156.1"/>
</dbReference>
<evidence type="ECO:0000313" key="3">
    <source>
        <dbReference type="Proteomes" id="UP000001495"/>
    </source>
</evidence>
<dbReference type="PANTHER" id="PTHR42200:SF2">
    <property type="entry name" value="ARCHAEAL FLAGELLA-RELATED PROTEIN F"/>
    <property type="match status" value="1"/>
</dbReference>
<dbReference type="OrthoDB" id="63667at2157"/>
<proteinExistence type="predicted"/>
<dbReference type="EMBL" id="CP001696">
    <property type="protein sequence ID" value="ACV25018.1"/>
    <property type="molecule type" value="Genomic_DNA"/>
</dbReference>
<keyword evidence="1" id="KW-1133">Transmembrane helix</keyword>
<organism evidence="2 3">
    <name type="scientific">Methanocaldococcus fervens (strain DSM 4213 / JCM 15782 / AG86)</name>
    <name type="common">Methanococcus fervens</name>
    <dbReference type="NCBI Taxonomy" id="573064"/>
    <lineage>
        <taxon>Archaea</taxon>
        <taxon>Methanobacteriati</taxon>
        <taxon>Methanobacteriota</taxon>
        <taxon>Methanomada group</taxon>
        <taxon>Methanococci</taxon>
        <taxon>Methanococcales</taxon>
        <taxon>Methanocaldococcaceae</taxon>
        <taxon>Methanocaldococcus</taxon>
    </lineage>
</organism>
<sequence>MGFSSVVGATVMVIALLICGAYLYTTVDSHYETIYNAHESYYSHLNDKLHEKLVITNVKSSASQTNITIYNNGSVVVEPRKFSVLFNGSVVPEENISYYPQKDYLVPLDNITIIVNWPTPNRICIISDNGNKYFYSLS</sequence>
<dbReference type="eggNOG" id="arCOG01824">
    <property type="taxonomic scope" value="Archaea"/>
</dbReference>
<evidence type="ECO:0000256" key="1">
    <source>
        <dbReference type="SAM" id="Phobius"/>
    </source>
</evidence>
<protein>
    <submittedName>
        <fullName evidence="2">Flagellin</fullName>
    </submittedName>
</protein>
<feature type="transmembrane region" description="Helical" evidence="1">
    <location>
        <begin position="6"/>
        <end position="24"/>
    </location>
</feature>
<dbReference type="GO" id="GO:0005198">
    <property type="term" value="F:structural molecule activity"/>
    <property type="evidence" value="ECO:0007669"/>
    <property type="project" value="InterPro"/>
</dbReference>
<keyword evidence="1" id="KW-0472">Membrane</keyword>
<gene>
    <name evidence="2" type="ordered locus">Mefer_1209</name>
</gene>
<keyword evidence="1" id="KW-0812">Transmembrane</keyword>
<dbReference type="InterPro" id="IPR002774">
    <property type="entry name" value="Flagellin_arc-type"/>
</dbReference>
<dbReference type="GO" id="GO:0097588">
    <property type="term" value="P:archaeal or bacterial-type flagellum-dependent cell motility"/>
    <property type="evidence" value="ECO:0007669"/>
    <property type="project" value="InterPro"/>
</dbReference>
<keyword evidence="2" id="KW-0282">Flagellum</keyword>
<name>C7P8Y6_METFA</name>
<dbReference type="STRING" id="573064.Mefer_1209"/>
<reference evidence="2" key="1">
    <citation type="submission" date="2009-08" db="EMBL/GenBank/DDBJ databases">
        <title>Complete sequence of chromosome of Methanocaldococcus fervens AG86.</title>
        <authorList>
            <consortium name="US DOE Joint Genome Institute"/>
            <person name="Lucas S."/>
            <person name="Copeland A."/>
            <person name="Lapidus A."/>
            <person name="Glavina del Rio T."/>
            <person name="Tice H."/>
            <person name="Bruce D."/>
            <person name="Goodwin L."/>
            <person name="Pitluck S."/>
            <person name="Chertkov O."/>
            <person name="Detter J.C."/>
            <person name="Han C."/>
            <person name="Tapia R."/>
            <person name="Larimer F."/>
            <person name="Land M."/>
            <person name="Hauser L."/>
            <person name="Kyrpides N."/>
            <person name="Ovchinnikova G."/>
            <person name="Lupa-Sieprawska M."/>
            <person name="Whitman W.B."/>
        </authorList>
    </citation>
    <scope>NUCLEOTIDE SEQUENCE [LARGE SCALE GENOMIC DNA]</scope>
    <source>
        <strain evidence="2">AG86</strain>
    </source>
</reference>
<dbReference type="PANTHER" id="PTHR42200">
    <property type="entry name" value="ARCHAEAL FLAGELLA-RELATED PROTEIN F-RELATED"/>
    <property type="match status" value="1"/>
</dbReference>
<dbReference type="AlphaFoldDB" id="C7P8Y6"/>
<dbReference type="KEGG" id="mfe:Mefer_1209"/>
<accession>C7P8Y6</accession>
<dbReference type="Proteomes" id="UP000001495">
    <property type="component" value="Chromosome"/>
</dbReference>
<dbReference type="HOGENOM" id="CLU_1881047_0_0_2"/>